<organism evidence="1 2">
    <name type="scientific">Mucilaginibacter terrae</name>
    <dbReference type="NCBI Taxonomy" id="1955052"/>
    <lineage>
        <taxon>Bacteria</taxon>
        <taxon>Pseudomonadati</taxon>
        <taxon>Bacteroidota</taxon>
        <taxon>Sphingobacteriia</taxon>
        <taxon>Sphingobacteriales</taxon>
        <taxon>Sphingobacteriaceae</taxon>
        <taxon>Mucilaginibacter</taxon>
    </lineage>
</organism>
<name>A0ABU3GPR2_9SPHI</name>
<dbReference type="Gene3D" id="2.60.40.1930">
    <property type="match status" value="1"/>
</dbReference>
<dbReference type="EMBL" id="JAVLVU010000001">
    <property type="protein sequence ID" value="MDT3401775.1"/>
    <property type="molecule type" value="Genomic_DNA"/>
</dbReference>
<evidence type="ECO:0000313" key="2">
    <source>
        <dbReference type="Proteomes" id="UP001258315"/>
    </source>
</evidence>
<sequence>MFKYGLKGALSFIHLAGCVFLFLFFTNKACAQIKVPLEDTIKLKFQRYQKANPSTVLFAHFDKTVYTNNENVWFTAYLLNAVNLNQHHTLLVSLVNDIDHSIVLEDKFVMTSGFGFGNMFLPDSIAPGNYTFMLYTNRVTGNRPQAMFTQPVTIKTTATTGFKVILSLTDTTSYSQGKNSSVMLTVNGDDYLPVAGADVNYTLAGTDTAIIAAKVKTDRAGQYIIPVPAGKSVVKVQVKNKKNSQYLYLALPQNNERARVKFYPEGGNMVNDIPVRVGWEVTNESGTPMRAKGLLYQNNKVIDTITTDSYGMGIFALTALPGNQYKVKLLGINQKNPEYDLPAALPNGLSLSIFKAVVNDTLHMQLRSSYSGTTYLHVHNYNQEFFCIPLDVEAFAPRRIKVDVTGLPKGVAEITLTDSLGRPFAERLFFARHNKRDKFVISTDKRIYNTREKATLKIRMSDDRPEAQGAVSVACVQDNRIELKKANDIESYFYLKNVLNTIPMREHYLTDNNGDKQFLESVLLIKGWRKYTWPELLSLNPANKPAPLTPVEFTGIIDKNGKPLKKPFSFAVARDSSLKIMETDATGKFTLSYEQMITTQDKLIKLITGKEYAANITNPYKQINTVVARNLVIPTYEHALSSLYTENFQIKGLEKAIRLAEVKVVANKNRVFLGMGANACGDYVCSFQILNCPNHAGSLYNTQPIVGQRYRFNGMKDYIYPGCLPDKEPISSIRGIYVAKQYYGSDYSVAHPSEPEYISTIFWRNLIKIQSGKDTQMTFYTSDITGRFRIIVQGITSNGVTYGESALTVKKP</sequence>
<keyword evidence="2" id="KW-1185">Reference proteome</keyword>
<comment type="caution">
    <text evidence="1">The sequence shown here is derived from an EMBL/GenBank/DDBJ whole genome shotgun (WGS) entry which is preliminary data.</text>
</comment>
<evidence type="ECO:0000313" key="1">
    <source>
        <dbReference type="EMBL" id="MDT3401775.1"/>
    </source>
</evidence>
<reference evidence="2" key="1">
    <citation type="submission" date="2023-07" db="EMBL/GenBank/DDBJ databases">
        <title>Functional and genomic diversity of the sorghum phyllosphere microbiome.</title>
        <authorList>
            <person name="Shade A."/>
        </authorList>
    </citation>
    <scope>NUCLEOTIDE SEQUENCE [LARGE SCALE GENOMIC DNA]</scope>
    <source>
        <strain evidence="2">SORGH_AS_0422</strain>
    </source>
</reference>
<protein>
    <recommendedName>
        <fullName evidence="3">Carboxypeptidase regulatory-like domain-containing protein</fullName>
    </recommendedName>
</protein>
<dbReference type="RefSeq" id="WP_311947720.1">
    <property type="nucleotide sequence ID" value="NZ_JAVLVU010000001.1"/>
</dbReference>
<evidence type="ECO:0008006" key="3">
    <source>
        <dbReference type="Google" id="ProtNLM"/>
    </source>
</evidence>
<accession>A0ABU3GPR2</accession>
<dbReference type="Proteomes" id="UP001258315">
    <property type="component" value="Unassembled WGS sequence"/>
</dbReference>
<gene>
    <name evidence="1" type="ORF">QE417_000847</name>
</gene>
<proteinExistence type="predicted"/>